<dbReference type="InterPro" id="IPR010260">
    <property type="entry name" value="AlpA"/>
</dbReference>
<evidence type="ECO:0000313" key="1">
    <source>
        <dbReference type="EMBL" id="WHF34969.1"/>
    </source>
</evidence>
<dbReference type="Pfam" id="PF05930">
    <property type="entry name" value="Phage_AlpA"/>
    <property type="match status" value="1"/>
</dbReference>
<proteinExistence type="predicted"/>
<organism evidence="1 2">
    <name type="scientific">Aeromonas salmonicida</name>
    <dbReference type="NCBI Taxonomy" id="645"/>
    <lineage>
        <taxon>Bacteria</taxon>
        <taxon>Pseudomonadati</taxon>
        <taxon>Pseudomonadota</taxon>
        <taxon>Gammaproteobacteria</taxon>
        <taxon>Aeromonadales</taxon>
        <taxon>Aeromonadaceae</taxon>
        <taxon>Aeromonas</taxon>
    </lineage>
</organism>
<sequence length="65" mass="7393">MKHETCLLNLAEVIECCTVSRATIYRLMAQGNFPRSVKAKGCRRVAWRSSDIQAWMNALQYTGTI</sequence>
<dbReference type="AlphaFoldDB" id="A0AAX3VN80"/>
<reference evidence="1" key="1">
    <citation type="submission" date="2023-05" db="EMBL/GenBank/DDBJ databases">
        <title>Aeromonas salmonicida 57, complete genome.</title>
        <authorList>
            <person name="Shao L."/>
        </authorList>
    </citation>
    <scope>NUCLEOTIDE SEQUENCE</scope>
    <source>
        <strain evidence="1">57</strain>
    </source>
</reference>
<dbReference type="Gene3D" id="1.10.238.160">
    <property type="match status" value="1"/>
</dbReference>
<evidence type="ECO:0000313" key="2">
    <source>
        <dbReference type="Proteomes" id="UP001239426"/>
    </source>
</evidence>
<dbReference type="SUPFAM" id="SSF46955">
    <property type="entry name" value="Putative DNA-binding domain"/>
    <property type="match status" value="1"/>
</dbReference>
<dbReference type="InterPro" id="IPR009061">
    <property type="entry name" value="DNA-bd_dom_put_sf"/>
</dbReference>
<name>A0AAX3VN80_AERSA</name>
<dbReference type="Proteomes" id="UP001239426">
    <property type="component" value="Chromosome"/>
</dbReference>
<dbReference type="EMBL" id="CP124841">
    <property type="protein sequence ID" value="WHF34969.1"/>
    <property type="molecule type" value="Genomic_DNA"/>
</dbReference>
<gene>
    <name evidence="1" type="ORF">QLQ87_12135</name>
</gene>
<protein>
    <submittedName>
        <fullName evidence="1">AlpA family phage regulatory protein</fullName>
    </submittedName>
</protein>
<dbReference type="RefSeq" id="WP_282683272.1">
    <property type="nucleotide sequence ID" value="NZ_CP124841.1"/>
</dbReference>
<accession>A0AAX3VN80</accession>